<organism evidence="1 2">
    <name type="scientific">Cannabis sativa</name>
    <name type="common">Hemp</name>
    <name type="synonym">Marijuana</name>
    <dbReference type="NCBI Taxonomy" id="3483"/>
    <lineage>
        <taxon>Eukaryota</taxon>
        <taxon>Viridiplantae</taxon>
        <taxon>Streptophyta</taxon>
        <taxon>Embryophyta</taxon>
        <taxon>Tracheophyta</taxon>
        <taxon>Spermatophyta</taxon>
        <taxon>Magnoliopsida</taxon>
        <taxon>eudicotyledons</taxon>
        <taxon>Gunneridae</taxon>
        <taxon>Pentapetalae</taxon>
        <taxon>rosids</taxon>
        <taxon>fabids</taxon>
        <taxon>Rosales</taxon>
        <taxon>Cannabaceae</taxon>
        <taxon>Cannabis</taxon>
    </lineage>
</organism>
<accession>A0A803PUV0</accession>
<dbReference type="OMA" id="LSMMEPV"/>
<evidence type="ECO:0008006" key="3">
    <source>
        <dbReference type="Google" id="ProtNLM"/>
    </source>
</evidence>
<dbReference type="PANTHER" id="PTHR47481">
    <property type="match status" value="1"/>
</dbReference>
<dbReference type="Pfam" id="PF14223">
    <property type="entry name" value="Retrotran_gag_2"/>
    <property type="match status" value="1"/>
</dbReference>
<dbReference type="EMBL" id="UZAU01000613">
    <property type="status" value="NOT_ANNOTATED_CDS"/>
    <property type="molecule type" value="Genomic_DNA"/>
</dbReference>
<dbReference type="Gramene" id="evm.model.06.1521">
    <property type="protein sequence ID" value="cds.evm.model.06.1521"/>
    <property type="gene ID" value="evm.TU.06.1521"/>
</dbReference>
<proteinExistence type="predicted"/>
<dbReference type="PANTHER" id="PTHR47481:SF31">
    <property type="entry name" value="OS01G0873500 PROTEIN"/>
    <property type="match status" value="1"/>
</dbReference>
<sequence length="139" mass="15491">MGSSTLDPQATILAATLTQLTNTQNLFSNSLTASLTLKLDHKNFLSWKSRVVPTVIGHDLDQILFLHVSPRATLVTGAPNPKHAQWKKKDQLLLSWLRLSMMEPVLASVANFSTSLTVWRALEQRFSSQIKARLLQLKG</sequence>
<reference evidence="1" key="1">
    <citation type="submission" date="2018-11" db="EMBL/GenBank/DDBJ databases">
        <authorList>
            <person name="Grassa J C."/>
        </authorList>
    </citation>
    <scope>NUCLEOTIDE SEQUENCE [LARGE SCALE GENOMIC DNA]</scope>
</reference>
<dbReference type="AlphaFoldDB" id="A0A803PUV0"/>
<reference evidence="1" key="2">
    <citation type="submission" date="2021-03" db="UniProtKB">
        <authorList>
            <consortium name="EnsemblPlants"/>
        </authorList>
    </citation>
    <scope>IDENTIFICATION</scope>
</reference>
<name>A0A803PUV0_CANSA</name>
<protein>
    <recommendedName>
        <fullName evidence="3">Retrotransposon Copia-like N-terminal domain-containing protein</fullName>
    </recommendedName>
</protein>
<evidence type="ECO:0000313" key="1">
    <source>
        <dbReference type="EnsemblPlants" id="cds.evm.model.06.1521"/>
    </source>
</evidence>
<dbReference type="Proteomes" id="UP000596661">
    <property type="component" value="Chromosome 6"/>
</dbReference>
<keyword evidence="2" id="KW-1185">Reference proteome</keyword>
<dbReference type="EnsemblPlants" id="evm.model.06.1521">
    <property type="protein sequence ID" value="cds.evm.model.06.1521"/>
    <property type="gene ID" value="evm.TU.06.1521"/>
</dbReference>
<evidence type="ECO:0000313" key="2">
    <source>
        <dbReference type="Proteomes" id="UP000596661"/>
    </source>
</evidence>